<reference evidence="2 3" key="1">
    <citation type="submission" date="2017-01" db="EMBL/GenBank/DDBJ databases">
        <title>The recent genome duplication of the halophilic yeast Hortaea werneckii: insights from long-read sequencing.</title>
        <authorList>
            <person name="Sinha S."/>
            <person name="Flibotte S."/>
            <person name="Neira M."/>
            <person name="Lenassi M."/>
            <person name="Gostincar C."/>
            <person name="Stajich J.E."/>
            <person name="Nislow C.E."/>
        </authorList>
    </citation>
    <scope>NUCLEOTIDE SEQUENCE [LARGE SCALE GENOMIC DNA]</scope>
    <source>
        <strain evidence="2 3">EXF-2000</strain>
    </source>
</reference>
<keyword evidence="3" id="KW-1185">Reference proteome</keyword>
<gene>
    <name evidence="2" type="ORF">BTJ68_09767</name>
</gene>
<name>A0A1Z5T086_HORWE</name>
<dbReference type="Proteomes" id="UP000194280">
    <property type="component" value="Unassembled WGS sequence"/>
</dbReference>
<protein>
    <submittedName>
        <fullName evidence="2">Uncharacterized protein</fullName>
    </submittedName>
</protein>
<evidence type="ECO:0000313" key="3">
    <source>
        <dbReference type="Proteomes" id="UP000194280"/>
    </source>
</evidence>
<proteinExistence type="predicted"/>
<accession>A0A1Z5T086</accession>
<feature type="region of interest" description="Disordered" evidence="1">
    <location>
        <begin position="1"/>
        <end position="157"/>
    </location>
</feature>
<evidence type="ECO:0000256" key="1">
    <source>
        <dbReference type="SAM" id="MobiDB-lite"/>
    </source>
</evidence>
<dbReference type="AlphaFoldDB" id="A0A1Z5T086"/>
<feature type="compositionally biased region" description="Low complexity" evidence="1">
    <location>
        <begin position="54"/>
        <end position="78"/>
    </location>
</feature>
<feature type="compositionally biased region" description="Basic residues" evidence="1">
    <location>
        <begin position="40"/>
        <end position="53"/>
    </location>
</feature>
<feature type="compositionally biased region" description="Polar residues" evidence="1">
    <location>
        <begin position="29"/>
        <end position="39"/>
    </location>
</feature>
<evidence type="ECO:0000313" key="2">
    <source>
        <dbReference type="EMBL" id="OTA27985.1"/>
    </source>
</evidence>
<feature type="compositionally biased region" description="Low complexity" evidence="1">
    <location>
        <begin position="130"/>
        <end position="141"/>
    </location>
</feature>
<dbReference type="EMBL" id="MUNK01000168">
    <property type="protein sequence ID" value="OTA27985.1"/>
    <property type="molecule type" value="Genomic_DNA"/>
</dbReference>
<dbReference type="VEuPathDB" id="FungiDB:BTJ68_09767"/>
<comment type="caution">
    <text evidence="2">The sequence shown here is derived from an EMBL/GenBank/DDBJ whole genome shotgun (WGS) entry which is preliminary data.</text>
</comment>
<dbReference type="InParanoid" id="A0A1Z5T086"/>
<sequence length="157" mass="16400">MQSTSTSRISDVLEPRTPVRSTRLGAGAATTTKDGSNPKTTKKSPRKHHHLQQTRRAAAPPSAETSTTTTTTTATLAAGKGKQPAQEAEEEEDHPAPTNPNPSYDPTEENEIPSPESVIGPSVLEDARDGAAAAAERPGTAIHSPAAFDGGRRVGEE</sequence>
<organism evidence="2 3">
    <name type="scientific">Hortaea werneckii EXF-2000</name>
    <dbReference type="NCBI Taxonomy" id="1157616"/>
    <lineage>
        <taxon>Eukaryota</taxon>
        <taxon>Fungi</taxon>
        <taxon>Dikarya</taxon>
        <taxon>Ascomycota</taxon>
        <taxon>Pezizomycotina</taxon>
        <taxon>Dothideomycetes</taxon>
        <taxon>Dothideomycetidae</taxon>
        <taxon>Mycosphaerellales</taxon>
        <taxon>Teratosphaeriaceae</taxon>
        <taxon>Hortaea</taxon>
    </lineage>
</organism>